<evidence type="ECO:0000313" key="1">
    <source>
        <dbReference type="EMBL" id="EOY24328.1"/>
    </source>
</evidence>
<reference evidence="1 2" key="1">
    <citation type="journal article" date="2013" name="Genome Biol.">
        <title>The genome sequence of the most widely cultivated cacao type and its use to identify candidate genes regulating pod color.</title>
        <authorList>
            <person name="Motamayor J.C."/>
            <person name="Mockaitis K."/>
            <person name="Schmutz J."/>
            <person name="Haiminen N."/>
            <person name="Iii D.L."/>
            <person name="Cornejo O."/>
            <person name="Findley S.D."/>
            <person name="Zheng P."/>
            <person name="Utro F."/>
            <person name="Royaert S."/>
            <person name="Saski C."/>
            <person name="Jenkins J."/>
            <person name="Podicheti R."/>
            <person name="Zhao M."/>
            <person name="Scheffler B.E."/>
            <person name="Stack J.C."/>
            <person name="Feltus F.A."/>
            <person name="Mustiga G.M."/>
            <person name="Amores F."/>
            <person name="Phillips W."/>
            <person name="Marelli J.P."/>
            <person name="May G.D."/>
            <person name="Shapiro H."/>
            <person name="Ma J."/>
            <person name="Bustamante C.D."/>
            <person name="Schnell R.J."/>
            <person name="Main D."/>
            <person name="Gilbert D."/>
            <person name="Parida L."/>
            <person name="Kuhn D.N."/>
        </authorList>
    </citation>
    <scope>NUCLEOTIDE SEQUENCE [LARGE SCALE GENOMIC DNA]</scope>
    <source>
        <strain evidence="2">cv. Matina 1-6</strain>
    </source>
</reference>
<dbReference type="AlphaFoldDB" id="A0A061G4K3"/>
<name>A0A061G4K3_THECC</name>
<evidence type="ECO:0000313" key="2">
    <source>
        <dbReference type="Proteomes" id="UP000026915"/>
    </source>
</evidence>
<keyword evidence="2" id="KW-1185">Reference proteome</keyword>
<dbReference type="Proteomes" id="UP000026915">
    <property type="component" value="Chromosome 3"/>
</dbReference>
<accession>A0A061G4K3</accession>
<dbReference type="HOGENOM" id="CLU_2376995_0_0_1"/>
<gene>
    <name evidence="1" type="ORF">TCM_015958</name>
</gene>
<dbReference type="EMBL" id="CM001881">
    <property type="protein sequence ID" value="EOY24328.1"/>
    <property type="molecule type" value="Genomic_DNA"/>
</dbReference>
<protein>
    <submittedName>
        <fullName evidence="1">Uncharacterized protein</fullName>
    </submittedName>
</protein>
<organism evidence="1 2">
    <name type="scientific">Theobroma cacao</name>
    <name type="common">Cacao</name>
    <name type="synonym">Cocoa</name>
    <dbReference type="NCBI Taxonomy" id="3641"/>
    <lineage>
        <taxon>Eukaryota</taxon>
        <taxon>Viridiplantae</taxon>
        <taxon>Streptophyta</taxon>
        <taxon>Embryophyta</taxon>
        <taxon>Tracheophyta</taxon>
        <taxon>Spermatophyta</taxon>
        <taxon>Magnoliopsida</taxon>
        <taxon>eudicotyledons</taxon>
        <taxon>Gunneridae</taxon>
        <taxon>Pentapetalae</taxon>
        <taxon>rosids</taxon>
        <taxon>malvids</taxon>
        <taxon>Malvales</taxon>
        <taxon>Malvaceae</taxon>
        <taxon>Byttnerioideae</taxon>
        <taxon>Theobroma</taxon>
    </lineage>
</organism>
<dbReference type="InParanoid" id="A0A061G4K3"/>
<proteinExistence type="predicted"/>
<dbReference type="Gramene" id="EOY24328">
    <property type="protein sequence ID" value="EOY24328"/>
    <property type="gene ID" value="TCM_015958"/>
</dbReference>
<sequence length="95" mass="11013">MNGINLSLEEYNQRSYVFLGRQGHMVASLRDRLGLLRVIDMERLLISRQSHPTGGCVTPYMWQPTFKFQTSNILPHFYQCSIHVYFTCSSVLCIP</sequence>